<feature type="compositionally biased region" description="Basic and acidic residues" evidence="7">
    <location>
        <begin position="588"/>
        <end position="602"/>
    </location>
</feature>
<protein>
    <recommendedName>
        <fullName evidence="3">Vacuolar membrane-associated protein IML1</fullName>
    </recommendedName>
    <alternativeName>
        <fullName evidence="4">Vacuolar membrane-associated protein iml1</fullName>
    </alternativeName>
</protein>
<accession>A0A4P9X891</accession>
<dbReference type="SMART" id="SM00049">
    <property type="entry name" value="DEP"/>
    <property type="match status" value="1"/>
</dbReference>
<sequence length="1601" mass="176829">MAGGLQGPKGLGSGFRLHYNLWVHDERFSRHDLVVSPVCFPGLQEGDLLEIYHPAAVHGDAAQAARDAAANGSAAASGGGQRSRLASLATSAMASKQPQLQISLAQHIASLFNLQSRTSVIVRKVEPESVAIDYVEIAIRDQYISRSDMWILKLGLEGRSIFVGQKLNAFGMRGQIRLISNRGQSWACGLVTRETKVIYRSESAKFILFLQLCREMWEFDEDGELFSEKCLQGFLPQLFSRWDAIDCNHVVTIVLFARVFYSHDPNHDGSDWTAPSLSPPLHRTPSGRYYRDFYRVFSYWEVRAKWHTVLLPLKKEFLDFQKHVLETQIVDGSTILFGQNSAASEGNVLETVNLALNLFDRHYVDRDLSRTGLSILIVTPGIGFFEVDPDICAITTQRVIVNGIGLDLVCLSKPPLFTVPLFQLKSGLAASTAMPRRGPFSVAAGAPGSHPMSSSTAVSPPPVGDDDGRPDRRRNYPTPYGGAPLGMDHGMGPGIGDTTLDGRGLHATAGLAEPARLVHPPPDGQPTYIWPHWIDCSFWSHPQKKPARPGALELRCKMYEIQMMNPSELTLQLSNVPLLRLSLQTDLNDERHESDTKSDVAKRPSFGALDRASHDPHPMRYDAAGHRYATSQSHAGSVLHATSHPNSTAFPSHSQSHAPSHHPHEKSMDQGSLFVPDDASSQNAFFDAYDASIFTSTTGLHGVGGVLSASHPLAGSPSASMMKWVPSMLPNTRTRTRTHTITPTTSSHSHTSRTRSRRVTDRRTRHTSHCCPTWVLSLRPRQSQPHQRGSGGAGGHAPLPGGLRSVTPGPPSGVHGGSNPLPSHGKYLRPASAQLPVAGHGSTALAIQQNLDIIDPCQPGSTSIKLGPQHRWQHVFPRVLSPATGESVTHWDSLCMPACLPLTSSYFPSPEVLAENYEEYTYTVSPAEDYANSAISNPQHVRELLFRLIRQRLAQGFQLIVQDDAVAEHQKTMGTAGTASTPGAQRAAESSRRGDGSARRARRHYLSPRPTSFSAEHGTALDFLSLSRPYFLSLGETIHRLFYDASGNNVEVKRYVLRKPRTQGQSYTCSVWSQASDQYHRVTFDFLYPAISQFNWNYFDHLLSGYQSEMTEALRYWRAKFLLLPTESMPSLASVVDPNLVSLDEEELRLVGFQRLMESIENTGAPSAKTPLYGMNDARSHATTTTSLPINLTTLTPSAYVRLELDRFGNPTADAADLIHPATVPATHSASEIIDGSIAAGAQPGQAQGESRWRVDVMQLSTETPFDQVVRWFKNSPLRLSIKDRRWHLRNHRHVFVGRELVQWLIAHFSDITTREQAVDYGNRCIRADVFEHVRGRHAFLDGYYFYRLKPDYQSIYDAAAPFKADLPVTTTSAAASATASASASASASNPPSSWTTAPAVNSSESSLRSSVTQANNAKIPLSHALQLDLTGDAHSMHRETVVLHYDALHNPCTAFHLELHWLVCSPRLIEDMLQNWSRQAEKCGFRIVEAPVEQKQSFINTSPFQSLSEIALAKVPADDDSFFSGHTLEHEILKHMGFMLDVEADAAFPPDHISWSYIRPAYKLTQYIHQSGIAIVQILNQTKAKPTRGFLFTPNHLYLA</sequence>
<dbReference type="InterPro" id="IPR000591">
    <property type="entry name" value="DEP_dom"/>
</dbReference>
<proteinExistence type="inferred from homology"/>
<dbReference type="Pfam" id="PF19418">
    <property type="entry name" value="DEPDC5_CTD"/>
    <property type="match status" value="1"/>
</dbReference>
<evidence type="ECO:0000313" key="9">
    <source>
        <dbReference type="EMBL" id="RKP01280.1"/>
    </source>
</evidence>
<feature type="compositionally biased region" description="Basic and acidic residues" evidence="7">
    <location>
        <begin position="611"/>
        <end position="625"/>
    </location>
</feature>
<dbReference type="Pfam" id="PF00610">
    <property type="entry name" value="DEP"/>
    <property type="match status" value="1"/>
</dbReference>
<dbReference type="OrthoDB" id="39497at2759"/>
<evidence type="ECO:0000256" key="5">
    <source>
        <dbReference type="ARBA" id="ARBA00022554"/>
    </source>
</evidence>
<feature type="domain" description="DEP" evidence="8">
    <location>
        <begin position="1276"/>
        <end position="1351"/>
    </location>
</feature>
<dbReference type="EMBL" id="ML014178">
    <property type="protein sequence ID" value="RKP01280.1"/>
    <property type="molecule type" value="Genomic_DNA"/>
</dbReference>
<dbReference type="PANTHER" id="PTHR13179">
    <property type="entry name" value="DEP DOMAIN CONTAINING PROTEIN 5"/>
    <property type="match status" value="1"/>
</dbReference>
<feature type="region of interest" description="Disordered" evidence="7">
    <location>
        <begin position="736"/>
        <end position="828"/>
    </location>
</feature>
<dbReference type="PANTHER" id="PTHR13179:SF8">
    <property type="entry name" value="GATOR COMPLEX PROTEIN DEPDC5"/>
    <property type="match status" value="1"/>
</dbReference>
<feature type="non-terminal residue" evidence="9">
    <location>
        <position position="1601"/>
    </location>
</feature>
<dbReference type="InterPro" id="IPR036390">
    <property type="entry name" value="WH_DNA-bd_sf"/>
</dbReference>
<dbReference type="GO" id="GO:0005774">
    <property type="term" value="C:vacuolar membrane"/>
    <property type="evidence" value="ECO:0007669"/>
    <property type="project" value="UniProtKB-SubCell"/>
</dbReference>
<dbReference type="GO" id="GO:0010508">
    <property type="term" value="P:positive regulation of autophagy"/>
    <property type="evidence" value="ECO:0007669"/>
    <property type="project" value="TreeGrafter"/>
</dbReference>
<evidence type="ECO:0000259" key="8">
    <source>
        <dbReference type="PROSITE" id="PS50186"/>
    </source>
</evidence>
<feature type="compositionally biased region" description="Low complexity" evidence="7">
    <location>
        <begin position="739"/>
        <end position="749"/>
    </location>
</feature>
<evidence type="ECO:0000256" key="7">
    <source>
        <dbReference type="SAM" id="MobiDB-lite"/>
    </source>
</evidence>
<keyword evidence="5" id="KW-0926">Vacuole</keyword>
<comment type="similarity">
    <text evidence="2">Belongs to the IML1 family.</text>
</comment>
<feature type="region of interest" description="Disordered" evidence="7">
    <location>
        <begin position="587"/>
        <end position="676"/>
    </location>
</feature>
<dbReference type="InterPro" id="IPR027244">
    <property type="entry name" value="IML1"/>
</dbReference>
<dbReference type="GO" id="GO:0035556">
    <property type="term" value="P:intracellular signal transduction"/>
    <property type="evidence" value="ECO:0007669"/>
    <property type="project" value="InterPro"/>
</dbReference>
<dbReference type="STRING" id="1555241.A0A4P9X891"/>
<feature type="region of interest" description="Disordered" evidence="7">
    <location>
        <begin position="440"/>
        <end position="489"/>
    </location>
</feature>
<dbReference type="InterPro" id="IPR048255">
    <property type="entry name" value="IML1_N"/>
</dbReference>
<dbReference type="Pfam" id="PF12257">
    <property type="entry name" value="IML1"/>
    <property type="match status" value="1"/>
</dbReference>
<organism evidence="9 10">
    <name type="scientific">Caulochytrium protostelioides</name>
    <dbReference type="NCBI Taxonomy" id="1555241"/>
    <lineage>
        <taxon>Eukaryota</taxon>
        <taxon>Fungi</taxon>
        <taxon>Fungi incertae sedis</taxon>
        <taxon>Chytridiomycota</taxon>
        <taxon>Chytridiomycota incertae sedis</taxon>
        <taxon>Chytridiomycetes</taxon>
        <taxon>Caulochytriales</taxon>
        <taxon>Caulochytriaceae</taxon>
        <taxon>Caulochytrium</taxon>
    </lineage>
</organism>
<dbReference type="SUPFAM" id="SSF46785">
    <property type="entry name" value="Winged helix' DNA-binding domain"/>
    <property type="match status" value="1"/>
</dbReference>
<evidence type="ECO:0000313" key="10">
    <source>
        <dbReference type="Proteomes" id="UP000274922"/>
    </source>
</evidence>
<keyword evidence="10" id="KW-1185">Reference proteome</keyword>
<reference evidence="10" key="1">
    <citation type="journal article" date="2018" name="Nat. Microbiol.">
        <title>Leveraging single-cell genomics to expand the fungal tree of life.</title>
        <authorList>
            <person name="Ahrendt S.R."/>
            <person name="Quandt C.A."/>
            <person name="Ciobanu D."/>
            <person name="Clum A."/>
            <person name="Salamov A."/>
            <person name="Andreopoulos B."/>
            <person name="Cheng J.F."/>
            <person name="Woyke T."/>
            <person name="Pelin A."/>
            <person name="Henrissat B."/>
            <person name="Reynolds N.K."/>
            <person name="Benny G.L."/>
            <person name="Smith M.E."/>
            <person name="James T.Y."/>
            <person name="Grigoriev I.V."/>
        </authorList>
    </citation>
    <scope>NUCLEOTIDE SEQUENCE [LARGE SCALE GENOMIC DNA]</scope>
    <source>
        <strain evidence="10">ATCC 52028</strain>
    </source>
</reference>
<dbReference type="Pfam" id="PF24438">
    <property type="entry name" value="IML1_N_fung"/>
    <property type="match status" value="1"/>
</dbReference>
<comment type="subcellular location">
    <subcellularLocation>
        <location evidence="1">Vacuole membrane</location>
        <topology evidence="1">Peripheral membrane protein</topology>
    </subcellularLocation>
</comment>
<feature type="compositionally biased region" description="Basic and acidic residues" evidence="7">
    <location>
        <begin position="989"/>
        <end position="998"/>
    </location>
</feature>
<dbReference type="InterPro" id="IPR057068">
    <property type="entry name" value="IML1_N_fung"/>
</dbReference>
<feature type="compositionally biased region" description="Polar residues" evidence="7">
    <location>
        <begin position="972"/>
        <end position="983"/>
    </location>
</feature>
<dbReference type="GO" id="GO:1990130">
    <property type="term" value="C:GATOR1 complex"/>
    <property type="evidence" value="ECO:0007669"/>
    <property type="project" value="TreeGrafter"/>
</dbReference>
<feature type="region of interest" description="Disordered" evidence="7">
    <location>
        <begin position="972"/>
        <end position="1001"/>
    </location>
</feature>
<name>A0A4P9X891_9FUNG</name>
<evidence type="ECO:0000256" key="2">
    <source>
        <dbReference type="ARBA" id="ARBA00005643"/>
    </source>
</evidence>
<dbReference type="InterPro" id="IPR045838">
    <property type="entry name" value="DEPDC5_CTD"/>
</dbReference>
<dbReference type="Gene3D" id="1.10.10.10">
    <property type="entry name" value="Winged helix-like DNA-binding domain superfamily/Winged helix DNA-binding domain"/>
    <property type="match status" value="1"/>
</dbReference>
<dbReference type="InterPro" id="IPR036388">
    <property type="entry name" value="WH-like_DNA-bd_sf"/>
</dbReference>
<evidence type="ECO:0000256" key="1">
    <source>
        <dbReference type="ARBA" id="ARBA00004148"/>
    </source>
</evidence>
<dbReference type="PROSITE" id="PS50186">
    <property type="entry name" value="DEP"/>
    <property type="match status" value="1"/>
</dbReference>
<gene>
    <name evidence="9" type="ORF">CXG81DRAFT_12212</name>
</gene>
<evidence type="ECO:0000256" key="6">
    <source>
        <dbReference type="ARBA" id="ARBA00023136"/>
    </source>
</evidence>
<evidence type="ECO:0000256" key="4">
    <source>
        <dbReference type="ARBA" id="ARBA00021881"/>
    </source>
</evidence>
<evidence type="ECO:0000256" key="3">
    <source>
        <dbReference type="ARBA" id="ARBA00018529"/>
    </source>
</evidence>
<dbReference type="GO" id="GO:1904262">
    <property type="term" value="P:negative regulation of TORC1 signaling"/>
    <property type="evidence" value="ECO:0007669"/>
    <property type="project" value="TreeGrafter"/>
</dbReference>
<dbReference type="Proteomes" id="UP000274922">
    <property type="component" value="Unassembled WGS sequence"/>
</dbReference>
<keyword evidence="6" id="KW-0472">Membrane</keyword>
<dbReference type="GO" id="GO:0005096">
    <property type="term" value="F:GTPase activator activity"/>
    <property type="evidence" value="ECO:0007669"/>
    <property type="project" value="InterPro"/>
</dbReference>